<name>A0ABS3RSL2_9ACTN</name>
<feature type="domain" description="Septum formation-related" evidence="2">
    <location>
        <begin position="98"/>
        <end position="318"/>
    </location>
</feature>
<dbReference type="Pfam" id="PF13845">
    <property type="entry name" value="Septum_form"/>
    <property type="match status" value="1"/>
</dbReference>
<keyword evidence="4" id="KW-1185">Reference proteome</keyword>
<keyword evidence="1" id="KW-1133">Transmembrane helix</keyword>
<reference evidence="3 4" key="1">
    <citation type="submission" date="2021-03" db="EMBL/GenBank/DDBJ databases">
        <title>Actinomadura violae sp. nov., isolated from lichen in Thailand.</title>
        <authorList>
            <person name="Kanchanasin P."/>
            <person name="Saeng-In P."/>
            <person name="Phongsopitanun W."/>
            <person name="Yuki M."/>
            <person name="Kudo T."/>
            <person name="Ohkuma M."/>
            <person name="Tanasupawat S."/>
        </authorList>
    </citation>
    <scope>NUCLEOTIDE SEQUENCE [LARGE SCALE GENOMIC DNA]</scope>
    <source>
        <strain evidence="3 4">LCR2-06</strain>
    </source>
</reference>
<protein>
    <submittedName>
        <fullName evidence="3">Septum formation family protein</fullName>
    </submittedName>
</protein>
<sequence>MPPAPVQRRTNPYAKVALAAGIIGMILFSVGFAIAAFVQIRRRGERGRGLAVGGLAASLVWIVVGGLIAATVLLSPERDGSGQITASGKTVLSRLKTGDCFTGFGEEASQVIVTALPCTRPHDGEIVADAALPDDNDFPGDKGLEAEANKVCTDRLEFLTKSRYYKDLEIYVAKPGEPAWRSGDRQVVCAMRYTGAGTLSAPLATSIDPDMKTLREVEVGDCFTEWELTATASRGVPCTERHRVQVYAAFELPWQGLDPSRNWWEYPGDKLIDKHAKDGCNRRADKVFAKNPPPVEMETYYLAPTKRDWDFSVRNVICLASVKHGTLKRSVLGK</sequence>
<accession>A0ABS3RSL2</accession>
<gene>
    <name evidence="3" type="ORF">J4709_18895</name>
</gene>
<proteinExistence type="predicted"/>
<feature type="transmembrane region" description="Helical" evidence="1">
    <location>
        <begin position="50"/>
        <end position="74"/>
    </location>
</feature>
<dbReference type="InterPro" id="IPR026004">
    <property type="entry name" value="Septum_form"/>
</dbReference>
<keyword evidence="1" id="KW-0472">Membrane</keyword>
<dbReference type="Proteomes" id="UP000680206">
    <property type="component" value="Unassembled WGS sequence"/>
</dbReference>
<dbReference type="EMBL" id="JAGEPF010000011">
    <property type="protein sequence ID" value="MBO2459647.1"/>
    <property type="molecule type" value="Genomic_DNA"/>
</dbReference>
<keyword evidence="1" id="KW-0812">Transmembrane</keyword>
<organism evidence="3 4">
    <name type="scientific">Actinomadura violacea</name>
    <dbReference type="NCBI Taxonomy" id="2819934"/>
    <lineage>
        <taxon>Bacteria</taxon>
        <taxon>Bacillati</taxon>
        <taxon>Actinomycetota</taxon>
        <taxon>Actinomycetes</taxon>
        <taxon>Streptosporangiales</taxon>
        <taxon>Thermomonosporaceae</taxon>
        <taxon>Actinomadura</taxon>
    </lineage>
</organism>
<evidence type="ECO:0000259" key="2">
    <source>
        <dbReference type="Pfam" id="PF13845"/>
    </source>
</evidence>
<comment type="caution">
    <text evidence="3">The sequence shown here is derived from an EMBL/GenBank/DDBJ whole genome shotgun (WGS) entry which is preliminary data.</text>
</comment>
<feature type="transmembrane region" description="Helical" evidence="1">
    <location>
        <begin position="16"/>
        <end position="38"/>
    </location>
</feature>
<evidence type="ECO:0000256" key="1">
    <source>
        <dbReference type="SAM" id="Phobius"/>
    </source>
</evidence>
<evidence type="ECO:0000313" key="4">
    <source>
        <dbReference type="Proteomes" id="UP000680206"/>
    </source>
</evidence>
<evidence type="ECO:0000313" key="3">
    <source>
        <dbReference type="EMBL" id="MBO2459647.1"/>
    </source>
</evidence>